<gene>
    <name evidence="1" type="ORF">SAMN04489858_105247</name>
</gene>
<dbReference type="AlphaFoldDB" id="A0A1I0EPP8"/>
<dbReference type="EMBL" id="FOHO01000005">
    <property type="protein sequence ID" value="SET47243.1"/>
    <property type="molecule type" value="Genomic_DNA"/>
</dbReference>
<organism evidence="1 2">
    <name type="scientific">Paracoccus homiensis</name>
    <dbReference type="NCBI Taxonomy" id="364199"/>
    <lineage>
        <taxon>Bacteria</taxon>
        <taxon>Pseudomonadati</taxon>
        <taxon>Pseudomonadota</taxon>
        <taxon>Alphaproteobacteria</taxon>
        <taxon>Rhodobacterales</taxon>
        <taxon>Paracoccaceae</taxon>
        <taxon>Paracoccus</taxon>
    </lineage>
</organism>
<accession>A0A1I0EPP8</accession>
<keyword evidence="2" id="KW-1185">Reference proteome</keyword>
<reference evidence="1 2" key="1">
    <citation type="submission" date="2016-10" db="EMBL/GenBank/DDBJ databases">
        <authorList>
            <person name="de Groot N.N."/>
        </authorList>
    </citation>
    <scope>NUCLEOTIDE SEQUENCE [LARGE SCALE GENOMIC DNA]</scope>
    <source>
        <strain evidence="1 2">DSM 17862</strain>
    </source>
</reference>
<proteinExistence type="predicted"/>
<name>A0A1I0EPP8_9RHOB</name>
<evidence type="ECO:0000313" key="1">
    <source>
        <dbReference type="EMBL" id="SET47243.1"/>
    </source>
</evidence>
<protein>
    <submittedName>
        <fullName evidence="1">Uncharacterized protein</fullName>
    </submittedName>
</protein>
<evidence type="ECO:0000313" key="2">
    <source>
        <dbReference type="Proteomes" id="UP000199180"/>
    </source>
</evidence>
<dbReference type="Proteomes" id="UP000199180">
    <property type="component" value="Unassembled WGS sequence"/>
</dbReference>
<sequence>MLARRHNDQALLGTCHRDVKKSARSIAVFVLRCPVPTAIQNSHMIELKPLSPVRSQQQQAALLAACFSGPFGQPVDDIRYRHSLCLQLSRQLGGAFCQKVDPLVARLLVEEVNDVGNAQQLSLSPTQTFNKRLRLAQSPDIWQVLIGHFDLDTLLFSIGPDSAMPLPVTRDDGGTGPRQLRIQFRQPHHLVDGSDRLWHIARRDIQQLNPALSNPIHLCEDTPLWITPAICVDPDVMIHLHPIRRRRNHRIGRRNDVVGGR</sequence>